<reference evidence="2" key="1">
    <citation type="journal article" date="2023" name="Front. Plant Sci.">
        <title>Chromosomal-level genome assembly of Melastoma candidum provides insights into trichome evolution.</title>
        <authorList>
            <person name="Zhong Y."/>
            <person name="Wu W."/>
            <person name="Sun C."/>
            <person name="Zou P."/>
            <person name="Liu Y."/>
            <person name="Dai S."/>
            <person name="Zhou R."/>
        </authorList>
    </citation>
    <scope>NUCLEOTIDE SEQUENCE [LARGE SCALE GENOMIC DNA]</scope>
</reference>
<gene>
    <name evidence="1" type="ORF">MLD38_013668</name>
</gene>
<accession>A0ACB9RBG7</accession>
<keyword evidence="2" id="KW-1185">Reference proteome</keyword>
<name>A0ACB9RBG7_9MYRT</name>
<dbReference type="EMBL" id="CM042883">
    <property type="protein sequence ID" value="KAI4375848.1"/>
    <property type="molecule type" value="Genomic_DNA"/>
</dbReference>
<comment type="caution">
    <text evidence="1">The sequence shown here is derived from an EMBL/GenBank/DDBJ whole genome shotgun (WGS) entry which is preliminary data.</text>
</comment>
<dbReference type="Proteomes" id="UP001057402">
    <property type="component" value="Chromosome 4"/>
</dbReference>
<proteinExistence type="predicted"/>
<evidence type="ECO:0000313" key="2">
    <source>
        <dbReference type="Proteomes" id="UP001057402"/>
    </source>
</evidence>
<organism evidence="1 2">
    <name type="scientific">Melastoma candidum</name>
    <dbReference type="NCBI Taxonomy" id="119954"/>
    <lineage>
        <taxon>Eukaryota</taxon>
        <taxon>Viridiplantae</taxon>
        <taxon>Streptophyta</taxon>
        <taxon>Embryophyta</taxon>
        <taxon>Tracheophyta</taxon>
        <taxon>Spermatophyta</taxon>
        <taxon>Magnoliopsida</taxon>
        <taxon>eudicotyledons</taxon>
        <taxon>Gunneridae</taxon>
        <taxon>Pentapetalae</taxon>
        <taxon>rosids</taxon>
        <taxon>malvids</taxon>
        <taxon>Myrtales</taxon>
        <taxon>Melastomataceae</taxon>
        <taxon>Melastomatoideae</taxon>
        <taxon>Melastomateae</taxon>
        <taxon>Melastoma</taxon>
    </lineage>
</organism>
<sequence length="81" mass="9232">MVTFTEAPPGDVKSGEKIFKTKCARCHTDDEGAGHKQGKSEWFVRKAVWHHGRILLFCCKCKQEHGCYLGREHVVRLLAHP</sequence>
<protein>
    <submittedName>
        <fullName evidence="1">Uncharacterized protein</fullName>
    </submittedName>
</protein>
<evidence type="ECO:0000313" key="1">
    <source>
        <dbReference type="EMBL" id="KAI4375848.1"/>
    </source>
</evidence>